<evidence type="ECO:0000256" key="10">
    <source>
        <dbReference type="SAM" id="SignalP"/>
    </source>
</evidence>
<protein>
    <recommendedName>
        <fullName evidence="11">Peptidase S1 domain-containing protein</fullName>
    </recommendedName>
</protein>
<dbReference type="Pfam" id="PF00089">
    <property type="entry name" value="Trypsin"/>
    <property type="match status" value="1"/>
</dbReference>
<gene>
    <name evidence="12" type="ORF">DGAL_LOCUS15256</name>
</gene>
<comment type="subcellular location">
    <subcellularLocation>
        <location evidence="1">Secreted</location>
    </subcellularLocation>
</comment>
<feature type="signal peptide" evidence="10">
    <location>
        <begin position="1"/>
        <end position="17"/>
    </location>
</feature>
<evidence type="ECO:0000256" key="8">
    <source>
        <dbReference type="ARBA" id="ARBA00023157"/>
    </source>
</evidence>
<dbReference type="GO" id="GO:0005576">
    <property type="term" value="C:extracellular region"/>
    <property type="evidence" value="ECO:0007669"/>
    <property type="project" value="UniProtKB-SubCell"/>
</dbReference>
<organism evidence="12 13">
    <name type="scientific">Daphnia galeata</name>
    <dbReference type="NCBI Taxonomy" id="27404"/>
    <lineage>
        <taxon>Eukaryota</taxon>
        <taxon>Metazoa</taxon>
        <taxon>Ecdysozoa</taxon>
        <taxon>Arthropoda</taxon>
        <taxon>Crustacea</taxon>
        <taxon>Branchiopoda</taxon>
        <taxon>Diplostraca</taxon>
        <taxon>Cladocera</taxon>
        <taxon>Anomopoda</taxon>
        <taxon>Daphniidae</taxon>
        <taxon>Daphnia</taxon>
    </lineage>
</organism>
<dbReference type="PROSITE" id="PS50240">
    <property type="entry name" value="TRYPSIN_DOM"/>
    <property type="match status" value="1"/>
</dbReference>
<feature type="chain" id="PRO_5035200000" description="Peptidase S1 domain-containing protein" evidence="10">
    <location>
        <begin position="18"/>
        <end position="311"/>
    </location>
</feature>
<dbReference type="PROSITE" id="PS00134">
    <property type="entry name" value="TRYPSIN_HIS"/>
    <property type="match status" value="1"/>
</dbReference>
<keyword evidence="4 10" id="KW-0732">Signal</keyword>
<dbReference type="GO" id="GO:0006508">
    <property type="term" value="P:proteolysis"/>
    <property type="evidence" value="ECO:0007669"/>
    <property type="project" value="UniProtKB-KW"/>
</dbReference>
<dbReference type="PROSITE" id="PS00135">
    <property type="entry name" value="TRYPSIN_SER"/>
    <property type="match status" value="1"/>
</dbReference>
<evidence type="ECO:0000256" key="5">
    <source>
        <dbReference type="ARBA" id="ARBA00022801"/>
    </source>
</evidence>
<reference evidence="12" key="1">
    <citation type="submission" date="2021-11" db="EMBL/GenBank/DDBJ databases">
        <authorList>
            <person name="Schell T."/>
        </authorList>
    </citation>
    <scope>NUCLEOTIDE SEQUENCE</scope>
    <source>
        <strain evidence="12">M5</strain>
    </source>
</reference>
<keyword evidence="2" id="KW-0964">Secreted</keyword>
<dbReference type="PRINTS" id="PR00722">
    <property type="entry name" value="CHYMOTRYPSIN"/>
</dbReference>
<accession>A0A8J2WU50</accession>
<keyword evidence="8" id="KW-1015">Disulfide bond</keyword>
<dbReference type="InterPro" id="IPR001254">
    <property type="entry name" value="Trypsin_dom"/>
</dbReference>
<comment type="caution">
    <text evidence="12">The sequence shown here is derived from an EMBL/GenBank/DDBJ whole genome shotgun (WGS) entry which is preliminary data.</text>
</comment>
<dbReference type="EMBL" id="CAKKLH010000314">
    <property type="protein sequence ID" value="CAH0111608.1"/>
    <property type="molecule type" value="Genomic_DNA"/>
</dbReference>
<dbReference type="Gene3D" id="2.40.10.10">
    <property type="entry name" value="Trypsin-like serine proteases"/>
    <property type="match status" value="1"/>
</dbReference>
<dbReference type="InterPro" id="IPR018114">
    <property type="entry name" value="TRYPSIN_HIS"/>
</dbReference>
<dbReference type="OrthoDB" id="5565075at2759"/>
<keyword evidence="7" id="KW-0865">Zymogen</keyword>
<keyword evidence="3 9" id="KW-0645">Protease</keyword>
<dbReference type="InterPro" id="IPR009003">
    <property type="entry name" value="Peptidase_S1_PA"/>
</dbReference>
<evidence type="ECO:0000256" key="6">
    <source>
        <dbReference type="ARBA" id="ARBA00022825"/>
    </source>
</evidence>
<keyword evidence="5 9" id="KW-0378">Hydrolase</keyword>
<evidence type="ECO:0000313" key="13">
    <source>
        <dbReference type="Proteomes" id="UP000789390"/>
    </source>
</evidence>
<evidence type="ECO:0000256" key="9">
    <source>
        <dbReference type="RuleBase" id="RU363034"/>
    </source>
</evidence>
<feature type="domain" description="Peptidase S1" evidence="11">
    <location>
        <begin position="74"/>
        <end position="308"/>
    </location>
</feature>
<dbReference type="PANTHER" id="PTHR24252:SF7">
    <property type="entry name" value="HYALIN"/>
    <property type="match status" value="1"/>
</dbReference>
<evidence type="ECO:0000256" key="4">
    <source>
        <dbReference type="ARBA" id="ARBA00022729"/>
    </source>
</evidence>
<dbReference type="InterPro" id="IPR033116">
    <property type="entry name" value="TRYPSIN_SER"/>
</dbReference>
<evidence type="ECO:0000256" key="2">
    <source>
        <dbReference type="ARBA" id="ARBA00022525"/>
    </source>
</evidence>
<dbReference type="FunFam" id="2.40.10.10:FF:000146">
    <property type="entry name" value="Serine protease 53"/>
    <property type="match status" value="1"/>
</dbReference>
<dbReference type="Proteomes" id="UP000789390">
    <property type="component" value="Unassembled WGS sequence"/>
</dbReference>
<dbReference type="SMART" id="SM00020">
    <property type="entry name" value="Tryp_SPc"/>
    <property type="match status" value="1"/>
</dbReference>
<keyword evidence="6 9" id="KW-0720">Serine protease</keyword>
<evidence type="ECO:0000256" key="1">
    <source>
        <dbReference type="ARBA" id="ARBA00004613"/>
    </source>
</evidence>
<dbReference type="SUPFAM" id="SSF50494">
    <property type="entry name" value="Trypsin-like serine proteases"/>
    <property type="match status" value="1"/>
</dbReference>
<dbReference type="InterPro" id="IPR001314">
    <property type="entry name" value="Peptidase_S1A"/>
</dbReference>
<evidence type="ECO:0000256" key="3">
    <source>
        <dbReference type="ARBA" id="ARBA00022670"/>
    </source>
</evidence>
<sequence length="311" mass="33303">MKVILCLAIFVFAQSMGQVLLPFEKNWAKIEEKWADPSAPRHIPRPEEIPLRHKATRESKDLRAVCGTANPARIINGAEATPNEFPWVAALFISGGSFCTASLISDQWVLTAAHCADGALYFDVYLGAHNVRVTEPTRLEIRATEKYIHPNWNSATLNGDIALIKLPEPVDISGDLVRPICLQDPTDTDLYVGAEANIAGWGKTADGPGGISPTLQKSKVTVISNAECQNTYGALIIRDYTICTSFTSTNSGTCNGDSGSAMSVINANGQYTQIGVTSFVSSAGCASGNPDGYARVSSYLSWISSITGLVL</sequence>
<dbReference type="GO" id="GO:0004252">
    <property type="term" value="F:serine-type endopeptidase activity"/>
    <property type="evidence" value="ECO:0007669"/>
    <property type="project" value="InterPro"/>
</dbReference>
<evidence type="ECO:0000259" key="11">
    <source>
        <dbReference type="PROSITE" id="PS50240"/>
    </source>
</evidence>
<dbReference type="AlphaFoldDB" id="A0A8J2WU50"/>
<dbReference type="CDD" id="cd00190">
    <property type="entry name" value="Tryp_SPc"/>
    <property type="match status" value="1"/>
</dbReference>
<evidence type="ECO:0000256" key="7">
    <source>
        <dbReference type="ARBA" id="ARBA00023145"/>
    </source>
</evidence>
<dbReference type="InterPro" id="IPR043504">
    <property type="entry name" value="Peptidase_S1_PA_chymotrypsin"/>
</dbReference>
<keyword evidence="13" id="KW-1185">Reference proteome</keyword>
<proteinExistence type="predicted"/>
<name>A0A8J2WU50_9CRUS</name>
<dbReference type="PANTHER" id="PTHR24252">
    <property type="entry name" value="ACROSIN-RELATED"/>
    <property type="match status" value="1"/>
</dbReference>
<evidence type="ECO:0000313" key="12">
    <source>
        <dbReference type="EMBL" id="CAH0111608.1"/>
    </source>
</evidence>